<evidence type="ECO:0000313" key="3">
    <source>
        <dbReference type="Proteomes" id="UP000655443"/>
    </source>
</evidence>
<comment type="caution">
    <text evidence="2">The sequence shown here is derived from an EMBL/GenBank/DDBJ whole genome shotgun (WGS) entry which is preliminary data.</text>
</comment>
<feature type="compositionally biased region" description="Low complexity" evidence="1">
    <location>
        <begin position="98"/>
        <end position="121"/>
    </location>
</feature>
<sequence>MVAACGAHGPGGGFVAVGAAGGPARSGTAKATPTGSVSLVPLDGGTEGSGAPSGSPGQAGSPADTPGPGRSSAPPAGAGADTGAPERTTPPSGPPSPSAGASGPTTPTTPATPTPTASGTPAPTPGRSTTPTPAALVWGRPTTKAVDQRWCQKVTVGFRNSGGTAVRSGSVTFGTHIIGALGIDWGTVDSAADLPVPITPGAHKSPTWTVCIDAWRVPLGMHIETRDVSVRWK</sequence>
<accession>A0A918YIR6</accession>
<gene>
    <name evidence="2" type="ORF">GCM10010339_31600</name>
</gene>
<dbReference type="EMBL" id="BMVG01000006">
    <property type="protein sequence ID" value="GHE03606.1"/>
    <property type="molecule type" value="Genomic_DNA"/>
</dbReference>
<proteinExistence type="predicted"/>
<evidence type="ECO:0000313" key="2">
    <source>
        <dbReference type="EMBL" id="GHE03606.1"/>
    </source>
</evidence>
<reference evidence="2" key="1">
    <citation type="journal article" date="2014" name="Int. J. Syst. Evol. Microbiol.">
        <title>Complete genome sequence of Corynebacterium casei LMG S-19264T (=DSM 44701T), isolated from a smear-ripened cheese.</title>
        <authorList>
            <consortium name="US DOE Joint Genome Institute (JGI-PGF)"/>
            <person name="Walter F."/>
            <person name="Albersmeier A."/>
            <person name="Kalinowski J."/>
            <person name="Ruckert C."/>
        </authorList>
    </citation>
    <scope>NUCLEOTIDE SEQUENCE</scope>
    <source>
        <strain evidence="2">JCM 4714</strain>
    </source>
</reference>
<feature type="region of interest" description="Disordered" evidence="1">
    <location>
        <begin position="20"/>
        <end position="135"/>
    </location>
</feature>
<keyword evidence="3" id="KW-1185">Reference proteome</keyword>
<dbReference type="RefSeq" id="WP_308433384.1">
    <property type="nucleotide sequence ID" value="NZ_BMVG01000006.1"/>
</dbReference>
<feature type="compositionally biased region" description="Low complexity" evidence="1">
    <location>
        <begin position="49"/>
        <end position="85"/>
    </location>
</feature>
<organism evidence="2 3">
    <name type="scientific">Streptomyces alanosinicus</name>
    <dbReference type="NCBI Taxonomy" id="68171"/>
    <lineage>
        <taxon>Bacteria</taxon>
        <taxon>Bacillati</taxon>
        <taxon>Actinomycetota</taxon>
        <taxon>Actinomycetes</taxon>
        <taxon>Kitasatosporales</taxon>
        <taxon>Streptomycetaceae</taxon>
        <taxon>Streptomyces</taxon>
    </lineage>
</organism>
<dbReference type="AlphaFoldDB" id="A0A918YIR6"/>
<protein>
    <submittedName>
        <fullName evidence="2">Uncharacterized protein</fullName>
    </submittedName>
</protein>
<name>A0A918YIR6_9ACTN</name>
<reference evidence="2" key="2">
    <citation type="submission" date="2020-09" db="EMBL/GenBank/DDBJ databases">
        <authorList>
            <person name="Sun Q."/>
            <person name="Ohkuma M."/>
        </authorList>
    </citation>
    <scope>NUCLEOTIDE SEQUENCE</scope>
    <source>
        <strain evidence="2">JCM 4714</strain>
    </source>
</reference>
<dbReference type="Proteomes" id="UP000655443">
    <property type="component" value="Unassembled WGS sequence"/>
</dbReference>
<evidence type="ECO:0000256" key="1">
    <source>
        <dbReference type="SAM" id="MobiDB-lite"/>
    </source>
</evidence>